<dbReference type="OrthoDB" id="8912822at2"/>
<dbReference type="EMBL" id="LXSG01000032">
    <property type="protein sequence ID" value="OAM18761.1"/>
    <property type="molecule type" value="Genomic_DNA"/>
</dbReference>
<proteinExistence type="predicted"/>
<dbReference type="RefSeq" id="WP_064087714.1">
    <property type="nucleotide sequence ID" value="NZ_LXSG01000032.1"/>
</dbReference>
<accession>A0A1A9RL32</accession>
<dbReference type="Proteomes" id="UP000077589">
    <property type="component" value="Unassembled WGS sequence"/>
</dbReference>
<evidence type="ECO:0000313" key="2">
    <source>
        <dbReference type="Proteomes" id="UP000077589"/>
    </source>
</evidence>
<protein>
    <submittedName>
        <fullName evidence="1">Uncharacterized protein</fullName>
    </submittedName>
</protein>
<dbReference type="AlphaFoldDB" id="A0A1A9RL32"/>
<sequence>MSDHSSQSLDTVVFRCTACKHTFECAPQTVQDAPECEWHPFAYQAACPKCGETCAQAAWHRNLMKGWANATGPKTPEGKAAVRKNLEGHPTPEETRRTRFNALKHGMNARTATYFPSKPDGYPACRTCTVDREYCRSQPACVKQTQLFMLHHAAFEQRDPRYLTEIYADMQAAITAIVQQILQTIVADGVVLRAPAWKVDQEGNVVIGEYLDRASGEMKVIYEVHSHPLIRSLQDFLSKNGLSLADMGMTPKVIEQEEQALGHLKQDAATQQSLLEYSERSAKALENLSVLAQRANERKQQDPVLIEYRQQNGDKS</sequence>
<reference evidence="2" key="1">
    <citation type="submission" date="2016-05" db="EMBL/GenBank/DDBJ databases">
        <title>Draft genome of Corynebacterium afermentans subsp. afermentans LCDC 88199T.</title>
        <authorList>
            <person name="Bernier A.-M."/>
            <person name="Bernard K."/>
        </authorList>
    </citation>
    <scope>NUCLEOTIDE SEQUENCE [LARGE SCALE GENOMIC DNA]</scope>
    <source>
        <strain evidence="2">NML04-0072</strain>
    </source>
</reference>
<evidence type="ECO:0000313" key="1">
    <source>
        <dbReference type="EMBL" id="OAM18761.1"/>
    </source>
</evidence>
<gene>
    <name evidence="1" type="ORF">A7P90_05655</name>
</gene>
<name>A0A1A9RL32_EIKCO</name>
<comment type="caution">
    <text evidence="1">The sequence shown here is derived from an EMBL/GenBank/DDBJ whole genome shotgun (WGS) entry which is preliminary data.</text>
</comment>
<organism evidence="1 2">
    <name type="scientific">Eikenella corrodens</name>
    <dbReference type="NCBI Taxonomy" id="539"/>
    <lineage>
        <taxon>Bacteria</taxon>
        <taxon>Pseudomonadati</taxon>
        <taxon>Pseudomonadota</taxon>
        <taxon>Betaproteobacteria</taxon>
        <taxon>Neisseriales</taxon>
        <taxon>Neisseriaceae</taxon>
        <taxon>Eikenella</taxon>
    </lineage>
</organism>